<keyword evidence="2" id="KW-0813">Transport</keyword>
<proteinExistence type="inferred from homology"/>
<comment type="subcellular location">
    <subcellularLocation>
        <location evidence="1">Cell inner membrane</location>
        <topology evidence="1">Multi-pass membrane protein</topology>
    </subcellularLocation>
</comment>
<feature type="transmembrane region" description="Helical" evidence="9">
    <location>
        <begin position="63"/>
        <end position="84"/>
    </location>
</feature>
<reference evidence="11 12" key="1">
    <citation type="submission" date="2017-04" db="EMBL/GenBank/DDBJ databases">
        <authorList>
            <person name="Afonso C.L."/>
            <person name="Miller P.J."/>
            <person name="Scott M.A."/>
            <person name="Spackman E."/>
            <person name="Goraichik I."/>
            <person name="Dimitrov K.M."/>
            <person name="Suarez D.L."/>
            <person name="Swayne D.E."/>
        </authorList>
    </citation>
    <scope>NUCLEOTIDE SEQUENCE [LARGE SCALE GENOMIC DNA]</scope>
    <source>
        <strain evidence="11 12">DSM 3385</strain>
    </source>
</reference>
<evidence type="ECO:0000256" key="7">
    <source>
        <dbReference type="ARBA" id="ARBA00023136"/>
    </source>
</evidence>
<evidence type="ECO:0000256" key="6">
    <source>
        <dbReference type="ARBA" id="ARBA00022989"/>
    </source>
</evidence>
<dbReference type="Proteomes" id="UP000192418">
    <property type="component" value="Unassembled WGS sequence"/>
</dbReference>
<keyword evidence="6 9" id="KW-1133">Transmembrane helix</keyword>
<dbReference type="InterPro" id="IPR055348">
    <property type="entry name" value="DctQ"/>
</dbReference>
<feature type="transmembrane region" description="Helical" evidence="9">
    <location>
        <begin position="148"/>
        <end position="168"/>
    </location>
</feature>
<dbReference type="PANTHER" id="PTHR35011:SF4">
    <property type="entry name" value="SLL1102 PROTEIN"/>
    <property type="match status" value="1"/>
</dbReference>
<gene>
    <name evidence="11" type="ORF">SAMN02746065_106119</name>
</gene>
<dbReference type="Pfam" id="PF04290">
    <property type="entry name" value="DctQ"/>
    <property type="match status" value="1"/>
</dbReference>
<name>A0A1W2AWR4_9BACT</name>
<keyword evidence="7 9" id="KW-0472">Membrane</keyword>
<dbReference type="PANTHER" id="PTHR35011">
    <property type="entry name" value="2,3-DIKETO-L-GULONATE TRAP TRANSPORTER SMALL PERMEASE PROTEIN YIAM"/>
    <property type="match status" value="1"/>
</dbReference>
<evidence type="ECO:0000259" key="10">
    <source>
        <dbReference type="Pfam" id="PF04290"/>
    </source>
</evidence>
<organism evidence="11 12">
    <name type="scientific">Desulfocicer vacuolatum DSM 3385</name>
    <dbReference type="NCBI Taxonomy" id="1121400"/>
    <lineage>
        <taxon>Bacteria</taxon>
        <taxon>Pseudomonadati</taxon>
        <taxon>Thermodesulfobacteriota</taxon>
        <taxon>Desulfobacteria</taxon>
        <taxon>Desulfobacterales</taxon>
        <taxon>Desulfobacteraceae</taxon>
        <taxon>Desulfocicer</taxon>
    </lineage>
</organism>
<dbReference type="GO" id="GO:0005886">
    <property type="term" value="C:plasma membrane"/>
    <property type="evidence" value="ECO:0007669"/>
    <property type="project" value="UniProtKB-SubCell"/>
</dbReference>
<dbReference type="RefSeq" id="WP_084068063.1">
    <property type="nucleotide sequence ID" value="NZ_FWXY01000006.1"/>
</dbReference>
<evidence type="ECO:0000256" key="9">
    <source>
        <dbReference type="SAM" id="Phobius"/>
    </source>
</evidence>
<comment type="similarity">
    <text evidence="8">Belongs to the TRAP transporter small permease family.</text>
</comment>
<evidence type="ECO:0000313" key="12">
    <source>
        <dbReference type="Proteomes" id="UP000192418"/>
    </source>
</evidence>
<dbReference type="InterPro" id="IPR007387">
    <property type="entry name" value="TRAP_DctQ"/>
</dbReference>
<dbReference type="STRING" id="1121400.SAMN02746065_106119"/>
<feature type="domain" description="Tripartite ATP-independent periplasmic transporters DctQ component" evidence="10">
    <location>
        <begin position="45"/>
        <end position="176"/>
    </location>
</feature>
<keyword evidence="12" id="KW-1185">Reference proteome</keyword>
<evidence type="ECO:0000256" key="3">
    <source>
        <dbReference type="ARBA" id="ARBA00022475"/>
    </source>
</evidence>
<feature type="transmembrane region" description="Helical" evidence="9">
    <location>
        <begin position="105"/>
        <end position="128"/>
    </location>
</feature>
<dbReference type="OrthoDB" id="5420906at2"/>
<keyword evidence="3" id="KW-1003">Cell membrane</keyword>
<keyword evidence="5 9" id="KW-0812">Transmembrane</keyword>
<accession>A0A1W2AWR4</accession>
<keyword evidence="4" id="KW-0997">Cell inner membrane</keyword>
<evidence type="ECO:0000256" key="5">
    <source>
        <dbReference type="ARBA" id="ARBA00022692"/>
    </source>
</evidence>
<sequence>MTQQNSQTMAQEAEFAYLTKIADSLDQISEWQGKAVSLLILVATLQICYELVMRYFFNAPTVWGLEMTVYLCGTTYVMSGAYAERYGAHIRVDVFYNNWRPRTQAWFDLLVTDLFLFFFSGALLWHGSIWFWESVNQGLTSGTIWDPIIWPMRLVIVLGALMLMVSGIPKFLRDLTRAVWNVKI</sequence>
<evidence type="ECO:0000256" key="1">
    <source>
        <dbReference type="ARBA" id="ARBA00004429"/>
    </source>
</evidence>
<evidence type="ECO:0000256" key="2">
    <source>
        <dbReference type="ARBA" id="ARBA00022448"/>
    </source>
</evidence>
<dbReference type="AlphaFoldDB" id="A0A1W2AWR4"/>
<feature type="transmembrane region" description="Helical" evidence="9">
    <location>
        <begin position="35"/>
        <end position="57"/>
    </location>
</feature>
<evidence type="ECO:0000313" key="11">
    <source>
        <dbReference type="EMBL" id="SMC65133.1"/>
    </source>
</evidence>
<protein>
    <submittedName>
        <fullName evidence="11">TRAP-type mannitol/chloroaromatic compound transport system, small permease component</fullName>
    </submittedName>
</protein>
<evidence type="ECO:0000256" key="4">
    <source>
        <dbReference type="ARBA" id="ARBA00022519"/>
    </source>
</evidence>
<dbReference type="EMBL" id="FWXY01000006">
    <property type="protein sequence ID" value="SMC65133.1"/>
    <property type="molecule type" value="Genomic_DNA"/>
</dbReference>
<evidence type="ECO:0000256" key="8">
    <source>
        <dbReference type="ARBA" id="ARBA00038436"/>
    </source>
</evidence>